<dbReference type="PANTHER" id="PTHR12434:SF6">
    <property type="entry name" value="MEDIATOR OF RNA POLYMERASE II TRANSCRIPTION SUBUNIT 22"/>
    <property type="match status" value="1"/>
</dbReference>
<accession>A0A1E4T3M1</accession>
<dbReference type="Pfam" id="PF06179">
    <property type="entry name" value="Med22"/>
    <property type="match status" value="1"/>
</dbReference>
<keyword evidence="7" id="KW-1185">Reference proteome</keyword>
<protein>
    <recommendedName>
        <fullName evidence="8">Mediator of RNA polymerase II transcription subunit 22</fullName>
    </recommendedName>
</protein>
<evidence type="ECO:0000256" key="1">
    <source>
        <dbReference type="ARBA" id="ARBA00004123"/>
    </source>
</evidence>
<proteinExistence type="inferred from homology"/>
<dbReference type="GO" id="GO:0003712">
    <property type="term" value="F:transcription coregulator activity"/>
    <property type="evidence" value="ECO:0007669"/>
    <property type="project" value="InterPro"/>
</dbReference>
<evidence type="ECO:0000256" key="2">
    <source>
        <dbReference type="ARBA" id="ARBA00005942"/>
    </source>
</evidence>
<dbReference type="OrthoDB" id="203279at2759"/>
<evidence type="ECO:0000256" key="5">
    <source>
        <dbReference type="ARBA" id="ARBA00023242"/>
    </source>
</evidence>
<dbReference type="GO" id="GO:0006357">
    <property type="term" value="P:regulation of transcription by RNA polymerase II"/>
    <property type="evidence" value="ECO:0007669"/>
    <property type="project" value="InterPro"/>
</dbReference>
<dbReference type="AlphaFoldDB" id="A0A1E4T3M1"/>
<evidence type="ECO:0008006" key="8">
    <source>
        <dbReference type="Google" id="ProtNLM"/>
    </source>
</evidence>
<dbReference type="STRING" id="983967.A0A1E4T3M1"/>
<evidence type="ECO:0000313" key="6">
    <source>
        <dbReference type="EMBL" id="ODV86356.1"/>
    </source>
</evidence>
<evidence type="ECO:0000256" key="4">
    <source>
        <dbReference type="ARBA" id="ARBA00023163"/>
    </source>
</evidence>
<organism evidence="6 7">
    <name type="scientific">[Candida] arabinofermentans NRRL YB-2248</name>
    <dbReference type="NCBI Taxonomy" id="983967"/>
    <lineage>
        <taxon>Eukaryota</taxon>
        <taxon>Fungi</taxon>
        <taxon>Dikarya</taxon>
        <taxon>Ascomycota</taxon>
        <taxon>Saccharomycotina</taxon>
        <taxon>Pichiomycetes</taxon>
        <taxon>Pichiales</taxon>
        <taxon>Pichiaceae</taxon>
        <taxon>Ogataea</taxon>
        <taxon>Ogataea/Candida clade</taxon>
    </lineage>
</organism>
<keyword evidence="3" id="KW-0805">Transcription regulation</keyword>
<evidence type="ECO:0000256" key="3">
    <source>
        <dbReference type="ARBA" id="ARBA00023015"/>
    </source>
</evidence>
<dbReference type="Gene3D" id="6.10.280.160">
    <property type="entry name" value="Mediator of RNA polymerase II transcription subunit 22"/>
    <property type="match status" value="1"/>
</dbReference>
<reference evidence="7" key="1">
    <citation type="submission" date="2016-04" db="EMBL/GenBank/DDBJ databases">
        <title>Comparative genomics of biotechnologically important yeasts.</title>
        <authorList>
            <consortium name="DOE Joint Genome Institute"/>
            <person name="Riley R."/>
            <person name="Haridas S."/>
            <person name="Wolfe K.H."/>
            <person name="Lopes M.R."/>
            <person name="Hittinger C.T."/>
            <person name="Goker M."/>
            <person name="Salamov A."/>
            <person name="Wisecaver J."/>
            <person name="Long T.M."/>
            <person name="Aerts A.L."/>
            <person name="Barry K."/>
            <person name="Choi C."/>
            <person name="Clum A."/>
            <person name="Coughlan A.Y."/>
            <person name="Deshpande S."/>
            <person name="Douglass A.P."/>
            <person name="Hanson S.J."/>
            <person name="Klenk H.-P."/>
            <person name="Labutti K."/>
            <person name="Lapidus A."/>
            <person name="Lindquist E."/>
            <person name="Lipzen A."/>
            <person name="Meier-Kolthoff J.P."/>
            <person name="Ohm R.A."/>
            <person name="Otillar R.P."/>
            <person name="Pangilinan J."/>
            <person name="Peng Y."/>
            <person name="Rokas A."/>
            <person name="Rosa C.A."/>
            <person name="Scheuner C."/>
            <person name="Sibirny A.A."/>
            <person name="Slot J.C."/>
            <person name="Stielow J.B."/>
            <person name="Sun H."/>
            <person name="Kurtzman C.P."/>
            <person name="Blackwell M."/>
            <person name="Grigoriev I.V."/>
            <person name="Jeffries T.W."/>
        </authorList>
    </citation>
    <scope>NUCLEOTIDE SEQUENCE [LARGE SCALE GENOMIC DNA]</scope>
    <source>
        <strain evidence="7">NRRL YB-2248</strain>
    </source>
</reference>
<comment type="subcellular location">
    <subcellularLocation>
        <location evidence="1">Nucleus</location>
    </subcellularLocation>
</comment>
<keyword evidence="4" id="KW-0804">Transcription</keyword>
<sequence length="118" mass="13346">MQKSSLTLITKIDNNVELMLQKFHDIIELSSVLDKSQETLAIESLQIESNTSTIIRLAEELLSITRMLKESWILGQVPTISGHEGETTEAKDEQDLELYFKVNQLLDNVAGLQERSSK</sequence>
<name>A0A1E4T3M1_9ASCO</name>
<dbReference type="Proteomes" id="UP000094801">
    <property type="component" value="Unassembled WGS sequence"/>
</dbReference>
<keyword evidence="5" id="KW-0539">Nucleus</keyword>
<dbReference type="GO" id="GO:0016592">
    <property type="term" value="C:mediator complex"/>
    <property type="evidence" value="ECO:0007669"/>
    <property type="project" value="InterPro"/>
</dbReference>
<dbReference type="PANTHER" id="PTHR12434">
    <property type="entry name" value="MEDIATOR OF RNA POLYMERASE II TRANSCRIPTION SUBUNIT 22"/>
    <property type="match status" value="1"/>
</dbReference>
<comment type="similarity">
    <text evidence="2">Belongs to the Mediator complex subunit 22 family.</text>
</comment>
<evidence type="ECO:0000313" key="7">
    <source>
        <dbReference type="Proteomes" id="UP000094801"/>
    </source>
</evidence>
<dbReference type="EMBL" id="KV453850">
    <property type="protein sequence ID" value="ODV86356.1"/>
    <property type="molecule type" value="Genomic_DNA"/>
</dbReference>
<gene>
    <name evidence="6" type="ORF">CANARDRAFT_22252</name>
</gene>
<dbReference type="InterPro" id="IPR009332">
    <property type="entry name" value="Med22"/>
</dbReference>